<reference evidence="4" key="1">
    <citation type="submission" date="2020-03" db="EMBL/GenBank/DDBJ databases">
        <title>Studies in the Genomics of Life Span.</title>
        <authorList>
            <person name="Glass D."/>
        </authorList>
    </citation>
    <scope>NUCLEOTIDE SEQUENCE</scope>
    <source>
        <strain evidence="4">SUZIE</strain>
        <tissue evidence="4">Muscle</tissue>
    </source>
</reference>
<dbReference type="PANTHER" id="PTHR23113:SF217">
    <property type="entry name" value="RAP GUANINE NUCLEOTIDE EXCHANGE FACTOR 2"/>
    <property type="match status" value="1"/>
</dbReference>
<dbReference type="InterPro" id="IPR023578">
    <property type="entry name" value="Ras_GEF_dom_sf"/>
</dbReference>
<gene>
    <name evidence="4" type="ORF">SUZIE_172340</name>
</gene>
<dbReference type="GO" id="GO:0005085">
    <property type="term" value="F:guanyl-nucleotide exchange factor activity"/>
    <property type="evidence" value="ECO:0007669"/>
    <property type="project" value="UniProtKB-KW"/>
</dbReference>
<dbReference type="SUPFAM" id="SSF48366">
    <property type="entry name" value="Ras GEF"/>
    <property type="match status" value="1"/>
</dbReference>
<dbReference type="PROSITE" id="PS50009">
    <property type="entry name" value="RASGEF_CAT"/>
    <property type="match status" value="1"/>
</dbReference>
<dbReference type="AlphaFoldDB" id="A0AA41SZY0"/>
<comment type="caution">
    <text evidence="4">The sequence shown here is derived from an EMBL/GenBank/DDBJ whole genome shotgun (WGS) entry which is preliminary data.</text>
</comment>
<evidence type="ECO:0000313" key="4">
    <source>
        <dbReference type="EMBL" id="MBZ3883318.1"/>
    </source>
</evidence>
<keyword evidence="5" id="KW-1185">Reference proteome</keyword>
<organism evidence="4 5">
    <name type="scientific">Sciurus carolinensis</name>
    <name type="common">Eastern gray squirrel</name>
    <dbReference type="NCBI Taxonomy" id="30640"/>
    <lineage>
        <taxon>Eukaryota</taxon>
        <taxon>Metazoa</taxon>
        <taxon>Chordata</taxon>
        <taxon>Craniata</taxon>
        <taxon>Vertebrata</taxon>
        <taxon>Euteleostomi</taxon>
        <taxon>Mammalia</taxon>
        <taxon>Eutheria</taxon>
        <taxon>Euarchontoglires</taxon>
        <taxon>Glires</taxon>
        <taxon>Rodentia</taxon>
        <taxon>Sciuromorpha</taxon>
        <taxon>Sciuridae</taxon>
        <taxon>Sciurinae</taxon>
        <taxon>Sciurini</taxon>
        <taxon>Sciurus</taxon>
    </lineage>
</organism>
<accession>A0AA41SZY0</accession>
<evidence type="ECO:0000256" key="1">
    <source>
        <dbReference type="ARBA" id="ARBA00022658"/>
    </source>
</evidence>
<dbReference type="InterPro" id="IPR001895">
    <property type="entry name" value="RASGEF_cat_dom"/>
</dbReference>
<feature type="domain" description="Ras-GEF" evidence="3">
    <location>
        <begin position="40"/>
        <end position="263"/>
    </location>
</feature>
<dbReference type="Proteomes" id="UP001166674">
    <property type="component" value="Unassembled WGS sequence"/>
</dbReference>
<protein>
    <submittedName>
        <fullName evidence="4">Rap guanine nucleotide exchange factor 2</fullName>
    </submittedName>
</protein>
<keyword evidence="1 2" id="KW-0344">Guanine-nucleotide releasing factor</keyword>
<proteinExistence type="predicted"/>
<dbReference type="EMBL" id="JAATJV010386497">
    <property type="protein sequence ID" value="MBZ3883318.1"/>
    <property type="molecule type" value="Genomic_DNA"/>
</dbReference>
<dbReference type="Gene3D" id="1.10.840.10">
    <property type="entry name" value="Ras guanine-nucleotide exchange factors catalytic domain"/>
    <property type="match status" value="1"/>
</dbReference>
<dbReference type="GO" id="GO:0016324">
    <property type="term" value="C:apical plasma membrane"/>
    <property type="evidence" value="ECO:0007669"/>
    <property type="project" value="TreeGrafter"/>
</dbReference>
<evidence type="ECO:0000256" key="2">
    <source>
        <dbReference type="PROSITE-ProRule" id="PRU00168"/>
    </source>
</evidence>
<dbReference type="Pfam" id="PF00617">
    <property type="entry name" value="RasGEF"/>
    <property type="match status" value="1"/>
</dbReference>
<sequence length="369" mass="40661">MGPKNLDTVEYFIIIQCDSGIVDNAVHNGCDDKATQEQQDCLDIGIGLSQDDSRVGFRQTKHILTALPVSSTFSSSDPDVLPSHPHILDLSTAPEQYSLCEVSVTPKGVIRQRRLPDQLSKLAGRIQWSRSGLNLVPVARQRATWEKLPNKYEKLFQDLQDLFDPSRNMAKYCHVLKSQNLQPPIIPLFPVIKKDLTFLHEGNHSKVDGLIKFEKLRMIAKEIWHVGQMASVNGDPALMFKTWAWSWLCAERISLGCLLREAGCGRSLPPEGQGGLEKSLAALPWSQRLLAGWNSPLALGHGADSVQKASHLVACSEKLAMEGACCRREQGYLGKTLAALPSSEKPPLSVPAAWAKLHPVGETHPVTLC</sequence>
<evidence type="ECO:0000313" key="5">
    <source>
        <dbReference type="Proteomes" id="UP001166674"/>
    </source>
</evidence>
<dbReference type="GO" id="GO:0030139">
    <property type="term" value="C:endocytic vesicle"/>
    <property type="evidence" value="ECO:0007669"/>
    <property type="project" value="TreeGrafter"/>
</dbReference>
<dbReference type="InterPro" id="IPR036964">
    <property type="entry name" value="RASGEF_cat_dom_sf"/>
</dbReference>
<name>A0AA41SZY0_SCICA</name>
<evidence type="ECO:0000259" key="3">
    <source>
        <dbReference type="PROSITE" id="PS50009"/>
    </source>
</evidence>
<dbReference type="PANTHER" id="PTHR23113">
    <property type="entry name" value="GUANINE NUCLEOTIDE EXCHANGE FACTOR"/>
    <property type="match status" value="1"/>
</dbReference>
<dbReference type="SMART" id="SM00147">
    <property type="entry name" value="RasGEF"/>
    <property type="match status" value="1"/>
</dbReference>
<dbReference type="InterPro" id="IPR008937">
    <property type="entry name" value="Ras-like_GEF"/>
</dbReference>
<dbReference type="GO" id="GO:0007265">
    <property type="term" value="P:Ras protein signal transduction"/>
    <property type="evidence" value="ECO:0007669"/>
    <property type="project" value="TreeGrafter"/>
</dbReference>